<dbReference type="PANTHER" id="PTHR12197:SF251">
    <property type="entry name" value="EG:BACR7C10.4 PROTEIN"/>
    <property type="match status" value="1"/>
</dbReference>
<dbReference type="VEuPathDB" id="FungiDB:H310_12633"/>
<protein>
    <recommendedName>
        <fullName evidence="1">SET domain-containing protein</fullName>
    </recommendedName>
</protein>
<dbReference type="InterPro" id="IPR011990">
    <property type="entry name" value="TPR-like_helical_dom_sf"/>
</dbReference>
<dbReference type="Gene3D" id="2.170.270.10">
    <property type="entry name" value="SET domain"/>
    <property type="match status" value="1"/>
</dbReference>
<dbReference type="PANTHER" id="PTHR12197">
    <property type="entry name" value="HISTONE-LYSINE N-METHYLTRANSFERASE SMYD"/>
    <property type="match status" value="1"/>
</dbReference>
<dbReference type="SUPFAM" id="SSF82199">
    <property type="entry name" value="SET domain"/>
    <property type="match status" value="1"/>
</dbReference>
<reference evidence="2" key="1">
    <citation type="submission" date="2013-12" db="EMBL/GenBank/DDBJ databases">
        <title>The Genome Sequence of Aphanomyces invadans NJM9701.</title>
        <authorList>
            <consortium name="The Broad Institute Genomics Platform"/>
            <person name="Russ C."/>
            <person name="Tyler B."/>
            <person name="van West P."/>
            <person name="Dieguez-Uribeondo J."/>
            <person name="Young S.K."/>
            <person name="Zeng Q."/>
            <person name="Gargeya S."/>
            <person name="Fitzgerald M."/>
            <person name="Abouelleil A."/>
            <person name="Alvarado L."/>
            <person name="Chapman S.B."/>
            <person name="Gainer-Dewar J."/>
            <person name="Goldberg J."/>
            <person name="Griggs A."/>
            <person name="Gujja S."/>
            <person name="Hansen M."/>
            <person name="Howarth C."/>
            <person name="Imamovic A."/>
            <person name="Ireland A."/>
            <person name="Larimer J."/>
            <person name="McCowan C."/>
            <person name="Murphy C."/>
            <person name="Pearson M."/>
            <person name="Poon T.W."/>
            <person name="Priest M."/>
            <person name="Roberts A."/>
            <person name="Saif S."/>
            <person name="Shea T."/>
            <person name="Sykes S."/>
            <person name="Wortman J."/>
            <person name="Nusbaum C."/>
            <person name="Birren B."/>
        </authorList>
    </citation>
    <scope>NUCLEOTIDE SEQUENCE [LARGE SCALE GENOMIC DNA]</scope>
    <source>
        <strain evidence="2">NJM9701</strain>
    </source>
</reference>
<dbReference type="OrthoDB" id="265717at2759"/>
<dbReference type="GeneID" id="20089683"/>
<accession>A0A024TGV5</accession>
<evidence type="ECO:0000313" key="2">
    <source>
        <dbReference type="EMBL" id="ETV93370.1"/>
    </source>
</evidence>
<evidence type="ECO:0000259" key="1">
    <source>
        <dbReference type="PROSITE" id="PS50280"/>
    </source>
</evidence>
<dbReference type="InterPro" id="IPR046341">
    <property type="entry name" value="SET_dom_sf"/>
</dbReference>
<dbReference type="GO" id="GO:0005634">
    <property type="term" value="C:nucleus"/>
    <property type="evidence" value="ECO:0007669"/>
    <property type="project" value="TreeGrafter"/>
</dbReference>
<feature type="domain" description="SET" evidence="1">
    <location>
        <begin position="12"/>
        <end position="222"/>
    </location>
</feature>
<dbReference type="Gene3D" id="1.25.40.10">
    <property type="entry name" value="Tetratricopeptide repeat domain"/>
    <property type="match status" value="1"/>
</dbReference>
<dbReference type="RefSeq" id="XP_008878006.1">
    <property type="nucleotide sequence ID" value="XM_008879784.1"/>
</dbReference>
<dbReference type="InterPro" id="IPR001214">
    <property type="entry name" value="SET_dom"/>
</dbReference>
<dbReference type="AlphaFoldDB" id="A0A024TGV5"/>
<sequence length="464" mass="51644">MTLDRVPVLGDAAVAVLESPSKGRYVVATSTYQPGDVVFQDQAFVYASCNGEHLLETKVPTMANLLDDALETADEYHPSMHRLFASLLTAMRGFDTIGEVDRAKCILKCVTQFLRHPASLDGMMALSYVNEPACVDTAQQLVHAFPAVFTQVSVPVLAKIIGVLNTNSHELEGIGGTGLFLSACLMEHSCAPNCSFTTDGHTLWVTAIRPIEVHDAMSIDYGNLFYRPRHERQQQLQQGYGFACVCRACTDLPDKTRAYLCRLHGCPGLVHPFPTQPFETYQCTTCGQAWSRAQVQAILHMERELEAHLPTTHRDILRIESSTPFHRFHYLLFWALDSMGLKRAPGLDHDENALGAMWSDLMSAIEYVAPDAIHEKVIYYDQLAQVQVLTGDIPGAVDAYGEAYRISCVVSGAQTPPTLALYQLMHNPPRNRSDLIARWARHASRIESTLIMALQVRSTRPRER</sequence>
<dbReference type="InterPro" id="IPR050869">
    <property type="entry name" value="H3K4_H4K5_MeTrfase"/>
</dbReference>
<proteinExistence type="predicted"/>
<dbReference type="eggNOG" id="KOG2084">
    <property type="taxonomic scope" value="Eukaryota"/>
</dbReference>
<dbReference type="EMBL" id="KI913992">
    <property type="protein sequence ID" value="ETV93370.1"/>
    <property type="molecule type" value="Genomic_DNA"/>
</dbReference>
<dbReference type="STRING" id="157072.A0A024TGV5"/>
<gene>
    <name evidence="2" type="ORF">H310_12633</name>
</gene>
<dbReference type="Pfam" id="PF00856">
    <property type="entry name" value="SET"/>
    <property type="match status" value="1"/>
</dbReference>
<name>A0A024TGV5_9STRA</name>
<dbReference type="PROSITE" id="PS50280">
    <property type="entry name" value="SET"/>
    <property type="match status" value="1"/>
</dbReference>
<organism evidence="2">
    <name type="scientific">Aphanomyces invadans</name>
    <dbReference type="NCBI Taxonomy" id="157072"/>
    <lineage>
        <taxon>Eukaryota</taxon>
        <taxon>Sar</taxon>
        <taxon>Stramenopiles</taxon>
        <taxon>Oomycota</taxon>
        <taxon>Saprolegniomycetes</taxon>
        <taxon>Saprolegniales</taxon>
        <taxon>Verrucalvaceae</taxon>
        <taxon>Aphanomyces</taxon>
    </lineage>
</organism>